<evidence type="ECO:0000256" key="6">
    <source>
        <dbReference type="ARBA" id="ARBA00022977"/>
    </source>
</evidence>
<comment type="similarity">
    <text evidence="10 11">Belongs to the thiamine-phosphate synthase family.</text>
</comment>
<comment type="catalytic activity">
    <reaction evidence="8 10 11">
        <text>2-(2-carboxy-4-methylthiazol-5-yl)ethyl phosphate + 4-amino-2-methyl-5-(diphosphooxymethyl)pyrimidine + 2 H(+) = thiamine phosphate + CO2 + diphosphate</text>
        <dbReference type="Rhea" id="RHEA:47848"/>
        <dbReference type="ChEBI" id="CHEBI:15378"/>
        <dbReference type="ChEBI" id="CHEBI:16526"/>
        <dbReference type="ChEBI" id="CHEBI:33019"/>
        <dbReference type="ChEBI" id="CHEBI:37575"/>
        <dbReference type="ChEBI" id="CHEBI:57841"/>
        <dbReference type="ChEBI" id="CHEBI:62890"/>
        <dbReference type="EC" id="2.5.1.3"/>
    </reaction>
</comment>
<dbReference type="InterPro" id="IPR022998">
    <property type="entry name" value="ThiamineP_synth_TenI"/>
</dbReference>
<organism evidence="14 15">
    <name type="scientific">Propylenella binzhouense</name>
    <dbReference type="NCBI Taxonomy" id="2555902"/>
    <lineage>
        <taxon>Bacteria</taxon>
        <taxon>Pseudomonadati</taxon>
        <taxon>Pseudomonadota</taxon>
        <taxon>Alphaproteobacteria</taxon>
        <taxon>Hyphomicrobiales</taxon>
        <taxon>Propylenellaceae</taxon>
        <taxon>Propylenella</taxon>
    </lineage>
</organism>
<feature type="binding site" evidence="10">
    <location>
        <begin position="187"/>
        <end position="188"/>
    </location>
    <ligand>
        <name>2-[(2R,5Z)-2-carboxy-4-methylthiazol-5(2H)-ylidene]ethyl phosphate</name>
        <dbReference type="ChEBI" id="CHEBI:62899"/>
    </ligand>
</feature>
<accession>A0A964T3Q3</accession>
<feature type="binding site" evidence="10">
    <location>
        <position position="71"/>
    </location>
    <ligand>
        <name>4-amino-2-methyl-5-(diphosphooxymethyl)pyrimidine</name>
        <dbReference type="ChEBI" id="CHEBI:57841"/>
    </ligand>
</feature>
<comment type="pathway">
    <text evidence="2 10 12">Cofactor biosynthesis; thiamine diphosphate biosynthesis; thiamine phosphate from 4-amino-2-methyl-5-diphosphomethylpyrimidine and 4-methyl-5-(2-phosphoethyl)-thiazole: step 1/1.</text>
</comment>
<dbReference type="NCBIfam" id="TIGR00693">
    <property type="entry name" value="thiE"/>
    <property type="match status" value="1"/>
</dbReference>
<dbReference type="GO" id="GO:0004789">
    <property type="term" value="F:thiamine-phosphate diphosphorylase activity"/>
    <property type="evidence" value="ECO:0007669"/>
    <property type="project" value="UniProtKB-UniRule"/>
</dbReference>
<dbReference type="RefSeq" id="WP_161140254.1">
    <property type="nucleotide sequence ID" value="NZ_SPKJ01000024.1"/>
</dbReference>
<evidence type="ECO:0000256" key="4">
    <source>
        <dbReference type="ARBA" id="ARBA00022723"/>
    </source>
</evidence>
<dbReference type="GO" id="GO:0005737">
    <property type="term" value="C:cytoplasm"/>
    <property type="evidence" value="ECO:0007669"/>
    <property type="project" value="TreeGrafter"/>
</dbReference>
<dbReference type="HAMAP" id="MF_00097">
    <property type="entry name" value="TMP_synthase"/>
    <property type="match status" value="1"/>
</dbReference>
<evidence type="ECO:0000313" key="15">
    <source>
        <dbReference type="Proteomes" id="UP000773614"/>
    </source>
</evidence>
<feature type="binding site" evidence="10">
    <location>
        <position position="139"/>
    </location>
    <ligand>
        <name>4-amino-2-methyl-5-(diphosphooxymethyl)pyrimidine</name>
        <dbReference type="ChEBI" id="CHEBI:57841"/>
    </ligand>
</feature>
<dbReference type="Gene3D" id="3.20.20.70">
    <property type="entry name" value="Aldolase class I"/>
    <property type="match status" value="1"/>
</dbReference>
<evidence type="ECO:0000313" key="14">
    <source>
        <dbReference type="EMBL" id="MYZ47903.1"/>
    </source>
</evidence>
<comment type="catalytic activity">
    <reaction evidence="9 10 11">
        <text>2-[(2R,5Z)-2-carboxy-4-methylthiazol-5(2H)-ylidene]ethyl phosphate + 4-amino-2-methyl-5-(diphosphooxymethyl)pyrimidine + 2 H(+) = thiamine phosphate + CO2 + diphosphate</text>
        <dbReference type="Rhea" id="RHEA:47844"/>
        <dbReference type="ChEBI" id="CHEBI:15378"/>
        <dbReference type="ChEBI" id="CHEBI:16526"/>
        <dbReference type="ChEBI" id="CHEBI:33019"/>
        <dbReference type="ChEBI" id="CHEBI:37575"/>
        <dbReference type="ChEBI" id="CHEBI:57841"/>
        <dbReference type="ChEBI" id="CHEBI:62899"/>
        <dbReference type="EC" id="2.5.1.3"/>
    </reaction>
</comment>
<dbReference type="InterPro" id="IPR013785">
    <property type="entry name" value="Aldolase_TIM"/>
</dbReference>
<evidence type="ECO:0000256" key="1">
    <source>
        <dbReference type="ARBA" id="ARBA00003814"/>
    </source>
</evidence>
<evidence type="ECO:0000256" key="8">
    <source>
        <dbReference type="ARBA" id="ARBA00047851"/>
    </source>
</evidence>
<evidence type="ECO:0000256" key="11">
    <source>
        <dbReference type="RuleBase" id="RU003826"/>
    </source>
</evidence>
<evidence type="ECO:0000256" key="7">
    <source>
        <dbReference type="ARBA" id="ARBA00047334"/>
    </source>
</evidence>
<evidence type="ECO:0000256" key="3">
    <source>
        <dbReference type="ARBA" id="ARBA00022679"/>
    </source>
</evidence>
<dbReference type="FunFam" id="3.20.20.70:FF:000096">
    <property type="entry name" value="Thiamine-phosphate synthase"/>
    <property type="match status" value="1"/>
</dbReference>
<proteinExistence type="inferred from homology"/>
<dbReference type="CDD" id="cd00564">
    <property type="entry name" value="TMP_TenI"/>
    <property type="match status" value="1"/>
</dbReference>
<evidence type="ECO:0000256" key="2">
    <source>
        <dbReference type="ARBA" id="ARBA00005165"/>
    </source>
</evidence>
<reference evidence="14" key="1">
    <citation type="submission" date="2019-03" db="EMBL/GenBank/DDBJ databases">
        <title>Afifella sp. nov., isolated from activated sludge.</title>
        <authorList>
            <person name="Li Q."/>
            <person name="Liu Y."/>
        </authorList>
    </citation>
    <scope>NUCLEOTIDE SEQUENCE</scope>
    <source>
        <strain evidence="14">L72</strain>
    </source>
</reference>
<dbReference type="AlphaFoldDB" id="A0A964T3Q3"/>
<dbReference type="PANTHER" id="PTHR20857:SF15">
    <property type="entry name" value="THIAMINE-PHOSPHATE SYNTHASE"/>
    <property type="match status" value="1"/>
</dbReference>
<evidence type="ECO:0000256" key="5">
    <source>
        <dbReference type="ARBA" id="ARBA00022842"/>
    </source>
</evidence>
<feature type="binding site" evidence="10">
    <location>
        <begin position="136"/>
        <end position="138"/>
    </location>
    <ligand>
        <name>2-[(2R,5Z)-2-carboxy-4-methylthiazol-5(2H)-ylidene]ethyl phosphate</name>
        <dbReference type="ChEBI" id="CHEBI:62899"/>
    </ligand>
</feature>
<dbReference type="PANTHER" id="PTHR20857">
    <property type="entry name" value="THIAMINE-PHOSPHATE PYROPHOSPHORYLASE"/>
    <property type="match status" value="1"/>
</dbReference>
<sequence>MARPFDPTLCLVLGPADVGRRDPCEVAAAAIRGGVTLVQLRWKHAPEADIRALAARLRAVTAPAGVPLILNDRPELVAEAGADGVHVGQADMPAVEARRRLGPDAILGLSIETLAQAAALDPAGIDYVGLGPVFATGSKPDHAVPLGISGFAEARTVLEIPVIAIGGMSAENAAAMRAAGADGLAVISAICGAPDPEAAARRLVARFGHGRDGGASA</sequence>
<name>A0A964T3Q3_9HYPH</name>
<dbReference type="InterPro" id="IPR034291">
    <property type="entry name" value="TMP_synthase"/>
</dbReference>
<feature type="binding site" evidence="10">
    <location>
        <position position="91"/>
    </location>
    <ligand>
        <name>Mg(2+)</name>
        <dbReference type="ChEBI" id="CHEBI:18420"/>
    </ligand>
</feature>
<keyword evidence="5 10" id="KW-0460">Magnesium</keyword>
<feature type="binding site" evidence="10">
    <location>
        <begin position="39"/>
        <end position="43"/>
    </location>
    <ligand>
        <name>4-amino-2-methyl-5-(diphosphooxymethyl)pyrimidine</name>
        <dbReference type="ChEBI" id="CHEBI:57841"/>
    </ligand>
</feature>
<keyword evidence="6 10" id="KW-0784">Thiamine biosynthesis</keyword>
<feature type="binding site" evidence="10">
    <location>
        <position position="110"/>
    </location>
    <ligand>
        <name>4-amino-2-methyl-5-(diphosphooxymethyl)pyrimidine</name>
        <dbReference type="ChEBI" id="CHEBI:57841"/>
    </ligand>
</feature>
<evidence type="ECO:0000256" key="10">
    <source>
        <dbReference type="HAMAP-Rule" id="MF_00097"/>
    </source>
</evidence>
<gene>
    <name evidence="10 14" type="primary">thiE</name>
    <name evidence="14" type="ORF">E4O86_09285</name>
</gene>
<evidence type="ECO:0000256" key="12">
    <source>
        <dbReference type="RuleBase" id="RU004253"/>
    </source>
</evidence>
<dbReference type="InterPro" id="IPR036206">
    <property type="entry name" value="ThiamineP_synth_sf"/>
</dbReference>
<dbReference type="OrthoDB" id="9810880at2"/>
<dbReference type="Pfam" id="PF02581">
    <property type="entry name" value="TMP-TENI"/>
    <property type="match status" value="1"/>
</dbReference>
<evidence type="ECO:0000256" key="9">
    <source>
        <dbReference type="ARBA" id="ARBA00047883"/>
    </source>
</evidence>
<dbReference type="GO" id="GO:0000287">
    <property type="term" value="F:magnesium ion binding"/>
    <property type="evidence" value="ECO:0007669"/>
    <property type="project" value="UniProtKB-UniRule"/>
</dbReference>
<feature type="binding site" evidence="10">
    <location>
        <position position="167"/>
    </location>
    <ligand>
        <name>2-[(2R,5Z)-2-carboxy-4-methylthiazol-5(2H)-ylidene]ethyl phosphate</name>
        <dbReference type="ChEBI" id="CHEBI:62899"/>
    </ligand>
</feature>
<comment type="catalytic activity">
    <reaction evidence="7 10 11">
        <text>4-methyl-5-(2-phosphooxyethyl)-thiazole + 4-amino-2-methyl-5-(diphosphooxymethyl)pyrimidine + H(+) = thiamine phosphate + diphosphate</text>
        <dbReference type="Rhea" id="RHEA:22328"/>
        <dbReference type="ChEBI" id="CHEBI:15378"/>
        <dbReference type="ChEBI" id="CHEBI:33019"/>
        <dbReference type="ChEBI" id="CHEBI:37575"/>
        <dbReference type="ChEBI" id="CHEBI:57841"/>
        <dbReference type="ChEBI" id="CHEBI:58296"/>
        <dbReference type="EC" id="2.5.1.3"/>
    </reaction>
</comment>
<comment type="caution">
    <text evidence="14">The sequence shown here is derived from an EMBL/GenBank/DDBJ whole genome shotgun (WGS) entry which is preliminary data.</text>
</comment>
<dbReference type="Proteomes" id="UP000773614">
    <property type="component" value="Unassembled WGS sequence"/>
</dbReference>
<dbReference type="EMBL" id="SPKJ01000024">
    <property type="protein sequence ID" value="MYZ47903.1"/>
    <property type="molecule type" value="Genomic_DNA"/>
</dbReference>
<dbReference type="GO" id="GO:0009229">
    <property type="term" value="P:thiamine diphosphate biosynthetic process"/>
    <property type="evidence" value="ECO:0007669"/>
    <property type="project" value="UniProtKB-UniRule"/>
</dbReference>
<keyword evidence="4 10" id="KW-0479">Metal-binding</keyword>
<evidence type="ECO:0000259" key="13">
    <source>
        <dbReference type="Pfam" id="PF02581"/>
    </source>
</evidence>
<dbReference type="GO" id="GO:0009228">
    <property type="term" value="P:thiamine biosynthetic process"/>
    <property type="evidence" value="ECO:0007669"/>
    <property type="project" value="UniProtKB-KW"/>
</dbReference>
<feature type="binding site" evidence="10">
    <location>
        <position position="72"/>
    </location>
    <ligand>
        <name>Mg(2+)</name>
        <dbReference type="ChEBI" id="CHEBI:18420"/>
    </ligand>
</feature>
<keyword evidence="3 10" id="KW-0808">Transferase</keyword>
<comment type="cofactor">
    <cofactor evidence="10">
        <name>Mg(2+)</name>
        <dbReference type="ChEBI" id="CHEBI:18420"/>
    </cofactor>
    <text evidence="10">Binds 1 Mg(2+) ion per subunit.</text>
</comment>
<feature type="domain" description="Thiamine phosphate synthase/TenI" evidence="13">
    <location>
        <begin position="9"/>
        <end position="190"/>
    </location>
</feature>
<keyword evidence="15" id="KW-1185">Reference proteome</keyword>
<protein>
    <recommendedName>
        <fullName evidence="10">Thiamine-phosphate synthase</fullName>
        <shortName evidence="10">TP synthase</shortName>
        <shortName evidence="10">TPS</shortName>
        <ecNumber evidence="10">2.5.1.3</ecNumber>
    </recommendedName>
    <alternativeName>
        <fullName evidence="10">Thiamine-phosphate pyrophosphorylase</fullName>
        <shortName evidence="10">TMP pyrophosphorylase</shortName>
        <shortName evidence="10">TMP-PPase</shortName>
    </alternativeName>
</protein>
<dbReference type="EC" id="2.5.1.3" evidence="10"/>
<comment type="function">
    <text evidence="1 10">Condenses 4-methyl-5-(beta-hydroxyethyl)thiazole monophosphate (THZ-P) and 2-methyl-4-amino-5-hydroxymethyl pyrimidine pyrophosphate (HMP-PP) to form thiamine monophosphate (TMP).</text>
</comment>
<dbReference type="SUPFAM" id="SSF51391">
    <property type="entry name" value="Thiamin phosphate synthase"/>
    <property type="match status" value="1"/>
</dbReference>